<dbReference type="KEGG" id="aaf:AURANDRAFT_68300"/>
<gene>
    <name evidence="2" type="ORF">AURANDRAFT_68300</name>
</gene>
<keyword evidence="1" id="KW-0732">Signal</keyword>
<proteinExistence type="predicted"/>
<accession>F0YP57</accession>
<dbReference type="RefSeq" id="XP_009042195.1">
    <property type="nucleotide sequence ID" value="XM_009043947.1"/>
</dbReference>
<keyword evidence="3" id="KW-1185">Reference proteome</keyword>
<evidence type="ECO:0000256" key="1">
    <source>
        <dbReference type="SAM" id="SignalP"/>
    </source>
</evidence>
<reference evidence="2 3" key="1">
    <citation type="journal article" date="2011" name="Proc. Natl. Acad. Sci. U.S.A.">
        <title>Niche of harmful alga Aureococcus anophagefferens revealed through ecogenomics.</title>
        <authorList>
            <person name="Gobler C.J."/>
            <person name="Berry D.L."/>
            <person name="Dyhrman S.T."/>
            <person name="Wilhelm S.W."/>
            <person name="Salamov A."/>
            <person name="Lobanov A.V."/>
            <person name="Zhang Y."/>
            <person name="Collier J.L."/>
            <person name="Wurch L.L."/>
            <person name="Kustka A.B."/>
            <person name="Dill B.D."/>
            <person name="Shah M."/>
            <person name="VerBerkmoes N.C."/>
            <person name="Kuo A."/>
            <person name="Terry A."/>
            <person name="Pangilinan J."/>
            <person name="Lindquist E.A."/>
            <person name="Lucas S."/>
            <person name="Paulsen I.T."/>
            <person name="Hattenrath-Lehmann T.K."/>
            <person name="Talmage S.C."/>
            <person name="Walker E.A."/>
            <person name="Koch F."/>
            <person name="Burson A.M."/>
            <person name="Marcoval M.A."/>
            <person name="Tang Y.Z."/>
            <person name="Lecleir G.R."/>
            <person name="Coyne K.J."/>
            <person name="Berg G.M."/>
            <person name="Bertrand E.M."/>
            <person name="Saito M.A."/>
            <person name="Gladyshev V.N."/>
            <person name="Grigoriev I.V."/>
        </authorList>
    </citation>
    <scope>NUCLEOTIDE SEQUENCE [LARGE SCALE GENOMIC DNA]</scope>
    <source>
        <strain evidence="3">CCMP 1984</strain>
    </source>
</reference>
<dbReference type="OrthoDB" id="226665at2759"/>
<feature type="signal peptide" evidence="1">
    <location>
        <begin position="1"/>
        <end position="18"/>
    </location>
</feature>
<feature type="chain" id="PRO_5003263163" evidence="1">
    <location>
        <begin position="19"/>
        <end position="523"/>
    </location>
</feature>
<name>F0YP57_AURAN</name>
<dbReference type="Proteomes" id="UP000002729">
    <property type="component" value="Unassembled WGS sequence"/>
</dbReference>
<protein>
    <submittedName>
        <fullName evidence="2">Uncharacterized protein</fullName>
    </submittedName>
</protein>
<dbReference type="EMBL" id="GL833197">
    <property type="protein sequence ID" value="EGB03103.1"/>
    <property type="molecule type" value="Genomic_DNA"/>
</dbReference>
<organism evidence="3">
    <name type="scientific">Aureococcus anophagefferens</name>
    <name type="common">Harmful bloom alga</name>
    <dbReference type="NCBI Taxonomy" id="44056"/>
    <lineage>
        <taxon>Eukaryota</taxon>
        <taxon>Sar</taxon>
        <taxon>Stramenopiles</taxon>
        <taxon>Ochrophyta</taxon>
        <taxon>Pelagophyceae</taxon>
        <taxon>Pelagomonadales</taxon>
        <taxon>Pelagomonadaceae</taxon>
        <taxon>Aureococcus</taxon>
    </lineage>
</organism>
<evidence type="ECO:0000313" key="3">
    <source>
        <dbReference type="Proteomes" id="UP000002729"/>
    </source>
</evidence>
<sequence>MARRLVAAALLLLIPTRGDDGGRCHIEVVVDGAARRLETSVPPPERPELVAGARDFAEDLGLATGAGCDTVGCVAERLADMLGARCAADEYRRRSRREPRCRALGRATACAELAPPLLQTTEAAAGAHCVVGLARTFPRVAASIADAVAPLGAADLFFVFGGAQASAAPDAAWRGAFDRFPQIAQFVVDDTGGQLQKLQLCFGHVLAAEAAAGRQYAWVAKHRPDLRWTAPLPAALARTRDVVHCYNLAGVCPRASVGEGWPCDVPNAANATFVNGVAAVPVCAPVFQVAMARSLPAQDRAERHLYKGLDLARDLARAAEPFSDAFAECALDFLAWTCRAYDAYLEAWARDAAPRDAAGRLLVDAAPAAPAWDDGSAAHALYAAVAARDGAGAARALARLGDAYAAALRYATLGVDGQGPGSAAFGPWSSHDDKRPPRVPFLDAQCGPRAACRRPGGGPGAAYAAELCARSFAPDVLASPFYFRAAPLMEGVAGCSARHLLARAAVTWGGGVEWIEARAGRAV</sequence>
<dbReference type="GeneID" id="20226720"/>
<dbReference type="AlphaFoldDB" id="F0YP57"/>
<dbReference type="InParanoid" id="F0YP57"/>
<evidence type="ECO:0000313" key="2">
    <source>
        <dbReference type="EMBL" id="EGB03103.1"/>
    </source>
</evidence>